<dbReference type="PANTHER" id="PTHR11076:SF33">
    <property type="entry name" value="DNA POLYMERASE KAPPA"/>
    <property type="match status" value="1"/>
</dbReference>
<dbReference type="GO" id="GO:0003684">
    <property type="term" value="F:damaged DNA binding"/>
    <property type="evidence" value="ECO:0007669"/>
    <property type="project" value="InterPro"/>
</dbReference>
<comment type="subunit">
    <text evidence="2">Monomer.</text>
</comment>
<evidence type="ECO:0000259" key="6">
    <source>
        <dbReference type="PROSITE" id="PS50173"/>
    </source>
</evidence>
<evidence type="ECO:0000313" key="7">
    <source>
        <dbReference type="EMBL" id="MXO97335.1"/>
    </source>
</evidence>
<dbReference type="SUPFAM" id="SSF56672">
    <property type="entry name" value="DNA/RNA polymerases"/>
    <property type="match status" value="1"/>
</dbReference>
<dbReference type="InterPro" id="IPR017961">
    <property type="entry name" value="DNA_pol_Y-fam_little_finger"/>
</dbReference>
<dbReference type="PANTHER" id="PTHR11076">
    <property type="entry name" value="DNA REPAIR POLYMERASE UMUC / TRANSFERASE FAMILY MEMBER"/>
    <property type="match status" value="1"/>
</dbReference>
<dbReference type="InterPro" id="IPR050116">
    <property type="entry name" value="DNA_polymerase-Y"/>
</dbReference>
<dbReference type="GO" id="GO:0009432">
    <property type="term" value="P:SOS response"/>
    <property type="evidence" value="ECO:0007669"/>
    <property type="project" value="TreeGrafter"/>
</dbReference>
<dbReference type="PROSITE" id="PS50173">
    <property type="entry name" value="UMUC"/>
    <property type="match status" value="1"/>
</dbReference>
<dbReference type="GO" id="GO:0005829">
    <property type="term" value="C:cytosol"/>
    <property type="evidence" value="ECO:0007669"/>
    <property type="project" value="TreeGrafter"/>
</dbReference>
<dbReference type="Pfam" id="PF11799">
    <property type="entry name" value="IMS_C"/>
    <property type="match status" value="1"/>
</dbReference>
<dbReference type="GO" id="GO:0042276">
    <property type="term" value="P:error-prone translesion synthesis"/>
    <property type="evidence" value="ECO:0007669"/>
    <property type="project" value="TreeGrafter"/>
</dbReference>
<dbReference type="Proteomes" id="UP000432727">
    <property type="component" value="Unassembled WGS sequence"/>
</dbReference>
<proteinExistence type="inferred from homology"/>
<dbReference type="Gene3D" id="3.30.70.270">
    <property type="match status" value="1"/>
</dbReference>
<dbReference type="EMBL" id="WTYI01000001">
    <property type="protein sequence ID" value="MXO97335.1"/>
    <property type="molecule type" value="Genomic_DNA"/>
</dbReference>
<comment type="catalytic activity">
    <reaction evidence="5">
        <text>DNA(n) + a 2'-deoxyribonucleoside 5'-triphosphate = DNA(n+1) + diphosphate</text>
        <dbReference type="Rhea" id="RHEA:22508"/>
        <dbReference type="Rhea" id="RHEA-COMP:17339"/>
        <dbReference type="Rhea" id="RHEA-COMP:17340"/>
        <dbReference type="ChEBI" id="CHEBI:33019"/>
        <dbReference type="ChEBI" id="CHEBI:61560"/>
        <dbReference type="ChEBI" id="CHEBI:173112"/>
        <dbReference type="EC" id="2.7.7.7"/>
    </reaction>
</comment>
<comment type="similarity">
    <text evidence="1">Belongs to the DNA polymerase type-Y family.</text>
</comment>
<dbReference type="InterPro" id="IPR043502">
    <property type="entry name" value="DNA/RNA_pol_sf"/>
</dbReference>
<protein>
    <recommendedName>
        <fullName evidence="3">DNA-directed DNA polymerase</fullName>
        <ecNumber evidence="3">2.7.7.7</ecNumber>
    </recommendedName>
</protein>
<dbReference type="GO" id="GO:0006281">
    <property type="term" value="P:DNA repair"/>
    <property type="evidence" value="ECO:0007669"/>
    <property type="project" value="InterPro"/>
</dbReference>
<dbReference type="Pfam" id="PF00817">
    <property type="entry name" value="IMS"/>
    <property type="match status" value="1"/>
</dbReference>
<sequence length="449" mass="49977">MSFTDDSGRVANADRSTLFLDFDSFFASAEQHFNADLRGKPVGVVPLDVPGTGCIAVSREAKARGVPSSISIVDARAIVPEMIFVVARPDVYVRLHHRILASIETCLPISSVRSIDELSCQLVASESREAVALAKRIKARLREDFSEALTCSIGLAQTELLAKIAAEMQKPDGLVTLDRAQLPDALEAIPLRDIPGVSAGIERRLSGANVTNFAKLWKLDAKHCRALWGSIEGERFWNALHGYPYERPETKKRMFGHSRMLPLDWRTPDRVEDCARQLLLSAARRLRRAEVRATKMTMSARGGGYRSQTRRKSDDKRWSQEIVFHAVSDDRTLLRELSCLTQRYRACAGFVPRSISIMLHGIDDGSVGQQDLFHNSTTETEVRRERSERLSATLDQLRTEHGPKAATFGIHESLPGGYLGAKIAFGRIPDEADFSEMRTVDGETHFCTV</sequence>
<dbReference type="EC" id="2.7.7.7" evidence="3"/>
<dbReference type="InterPro" id="IPR043128">
    <property type="entry name" value="Rev_trsase/Diguanyl_cyclase"/>
</dbReference>
<evidence type="ECO:0000256" key="4">
    <source>
        <dbReference type="ARBA" id="ARBA00025589"/>
    </source>
</evidence>
<keyword evidence="8" id="KW-1185">Reference proteome</keyword>
<comment type="caution">
    <text evidence="7">The sequence shown here is derived from an EMBL/GenBank/DDBJ whole genome shotgun (WGS) entry which is preliminary data.</text>
</comment>
<dbReference type="OrthoDB" id="9808813at2"/>
<evidence type="ECO:0000256" key="1">
    <source>
        <dbReference type="ARBA" id="ARBA00010945"/>
    </source>
</evidence>
<organism evidence="7 8">
    <name type="scientific">Qipengyuania aquimaris</name>
    <dbReference type="NCBI Taxonomy" id="255984"/>
    <lineage>
        <taxon>Bacteria</taxon>
        <taxon>Pseudomonadati</taxon>
        <taxon>Pseudomonadota</taxon>
        <taxon>Alphaproteobacteria</taxon>
        <taxon>Sphingomonadales</taxon>
        <taxon>Erythrobacteraceae</taxon>
        <taxon>Qipengyuania</taxon>
    </lineage>
</organism>
<evidence type="ECO:0000256" key="2">
    <source>
        <dbReference type="ARBA" id="ARBA00011245"/>
    </source>
</evidence>
<name>A0A6I4TMR4_9SPHN</name>
<dbReference type="RefSeq" id="WP_160596294.1">
    <property type="nucleotide sequence ID" value="NZ_WTYI01000001.1"/>
</dbReference>
<evidence type="ECO:0000313" key="8">
    <source>
        <dbReference type="Proteomes" id="UP000432727"/>
    </source>
</evidence>
<accession>A0A6I4TMR4</accession>
<evidence type="ECO:0000256" key="5">
    <source>
        <dbReference type="ARBA" id="ARBA00049244"/>
    </source>
</evidence>
<gene>
    <name evidence="7" type="ORF">GRI34_13005</name>
</gene>
<dbReference type="AlphaFoldDB" id="A0A6I4TMR4"/>
<feature type="domain" description="UmuC" evidence="6">
    <location>
        <begin position="17"/>
        <end position="198"/>
    </location>
</feature>
<reference evidence="7 8" key="1">
    <citation type="submission" date="2019-12" db="EMBL/GenBank/DDBJ databases">
        <title>Genomic-based taxomic classification of the family Erythrobacteraceae.</title>
        <authorList>
            <person name="Xu L."/>
        </authorList>
    </citation>
    <scope>NUCLEOTIDE SEQUENCE [LARGE SCALE GENOMIC DNA]</scope>
    <source>
        <strain evidence="7 8">JCM 12189</strain>
    </source>
</reference>
<comment type="function">
    <text evidence="4">Poorly processive, error-prone DNA polymerase involved in untargeted mutagenesis. Copies undamaged DNA at stalled replication forks, which arise in vivo from mismatched or misaligned primer ends. These misaligned primers can be extended by PolIV. Exhibits no 3'-5' exonuclease (proofreading) activity. May be involved in translesional synthesis, in conjunction with the beta clamp from PolIII.</text>
</comment>
<dbReference type="InterPro" id="IPR001126">
    <property type="entry name" value="UmuC"/>
</dbReference>
<dbReference type="Gene3D" id="3.40.1170.60">
    <property type="match status" value="1"/>
</dbReference>
<dbReference type="CDD" id="cd00424">
    <property type="entry name" value="PolY"/>
    <property type="match status" value="1"/>
</dbReference>
<dbReference type="GO" id="GO:0003887">
    <property type="term" value="F:DNA-directed DNA polymerase activity"/>
    <property type="evidence" value="ECO:0007669"/>
    <property type="project" value="UniProtKB-KW"/>
</dbReference>
<evidence type="ECO:0000256" key="3">
    <source>
        <dbReference type="ARBA" id="ARBA00012417"/>
    </source>
</evidence>